<feature type="domain" description="Histidine kinase" evidence="10">
    <location>
        <begin position="263"/>
        <end position="478"/>
    </location>
</feature>
<evidence type="ECO:0000259" key="11">
    <source>
        <dbReference type="PROSITE" id="PS50113"/>
    </source>
</evidence>
<dbReference type="PANTHER" id="PTHR43065">
    <property type="entry name" value="SENSOR HISTIDINE KINASE"/>
    <property type="match status" value="1"/>
</dbReference>
<dbReference type="Pfam" id="PF08447">
    <property type="entry name" value="PAS_3"/>
    <property type="match status" value="1"/>
</dbReference>
<dbReference type="Gene3D" id="3.30.565.10">
    <property type="entry name" value="Histidine kinase-like ATPase, C-terminal domain"/>
    <property type="match status" value="1"/>
</dbReference>
<dbReference type="CDD" id="cd00130">
    <property type="entry name" value="PAS"/>
    <property type="match status" value="1"/>
</dbReference>
<dbReference type="InterPro" id="IPR003661">
    <property type="entry name" value="HisK_dim/P_dom"/>
</dbReference>
<evidence type="ECO:0000313" key="12">
    <source>
        <dbReference type="EMBL" id="VVP66346.1"/>
    </source>
</evidence>
<dbReference type="InterPro" id="IPR035965">
    <property type="entry name" value="PAS-like_dom_sf"/>
</dbReference>
<dbReference type="SUPFAM" id="SSF55785">
    <property type="entry name" value="PYP-like sensor domain (PAS domain)"/>
    <property type="match status" value="1"/>
</dbReference>
<dbReference type="CDD" id="cd00082">
    <property type="entry name" value="HisKA"/>
    <property type="match status" value="1"/>
</dbReference>
<keyword evidence="9" id="KW-1133">Transmembrane helix</keyword>
<feature type="transmembrane region" description="Helical" evidence="9">
    <location>
        <begin position="12"/>
        <end position="31"/>
    </location>
</feature>
<dbReference type="SMART" id="SM00387">
    <property type="entry name" value="HATPase_c"/>
    <property type="match status" value="1"/>
</dbReference>
<dbReference type="Pfam" id="PF02518">
    <property type="entry name" value="HATPase_c"/>
    <property type="match status" value="1"/>
</dbReference>
<evidence type="ECO:0000256" key="2">
    <source>
        <dbReference type="ARBA" id="ARBA00012438"/>
    </source>
</evidence>
<evidence type="ECO:0000256" key="3">
    <source>
        <dbReference type="ARBA" id="ARBA00022553"/>
    </source>
</evidence>
<keyword evidence="7" id="KW-0067">ATP-binding</keyword>
<evidence type="ECO:0000256" key="5">
    <source>
        <dbReference type="ARBA" id="ARBA00022741"/>
    </source>
</evidence>
<dbReference type="SUPFAM" id="SSF55874">
    <property type="entry name" value="ATPase domain of HSP90 chaperone/DNA topoisomerase II/histidine kinase"/>
    <property type="match status" value="1"/>
</dbReference>
<keyword evidence="9" id="KW-0812">Transmembrane</keyword>
<gene>
    <name evidence="12" type="primary">sasA_4</name>
    <name evidence="12" type="ORF">PS918_00353</name>
</gene>
<evidence type="ECO:0000256" key="1">
    <source>
        <dbReference type="ARBA" id="ARBA00000085"/>
    </source>
</evidence>
<evidence type="ECO:0000256" key="6">
    <source>
        <dbReference type="ARBA" id="ARBA00022777"/>
    </source>
</evidence>
<reference evidence="12 13" key="1">
    <citation type="submission" date="2019-09" db="EMBL/GenBank/DDBJ databases">
        <authorList>
            <person name="Chandra G."/>
            <person name="Truman W A."/>
        </authorList>
    </citation>
    <scope>NUCLEOTIDE SEQUENCE [LARGE SCALE GENOMIC DNA]</scope>
    <source>
        <strain evidence="12">PS918</strain>
    </source>
</reference>
<dbReference type="PROSITE" id="PS51257">
    <property type="entry name" value="PROKAR_LIPOPROTEIN"/>
    <property type="match status" value="1"/>
</dbReference>
<dbReference type="EMBL" id="CABVIY010000001">
    <property type="protein sequence ID" value="VVP66346.1"/>
    <property type="molecule type" value="Genomic_DNA"/>
</dbReference>
<keyword evidence="9" id="KW-0472">Membrane</keyword>
<keyword evidence="4 12" id="KW-0808">Transferase</keyword>
<evidence type="ECO:0000256" key="9">
    <source>
        <dbReference type="SAM" id="Phobius"/>
    </source>
</evidence>
<feature type="transmembrane region" description="Helical" evidence="9">
    <location>
        <begin position="60"/>
        <end position="78"/>
    </location>
</feature>
<evidence type="ECO:0000259" key="10">
    <source>
        <dbReference type="PROSITE" id="PS50109"/>
    </source>
</evidence>
<dbReference type="PROSITE" id="PS50109">
    <property type="entry name" value="HIS_KIN"/>
    <property type="match status" value="1"/>
</dbReference>
<dbReference type="InterPro" id="IPR036097">
    <property type="entry name" value="HisK_dim/P_sf"/>
</dbReference>
<dbReference type="Gene3D" id="3.30.450.20">
    <property type="entry name" value="PAS domain"/>
    <property type="match status" value="1"/>
</dbReference>
<dbReference type="Pfam" id="PF00512">
    <property type="entry name" value="HisKA"/>
    <property type="match status" value="1"/>
</dbReference>
<dbReference type="SUPFAM" id="SSF47384">
    <property type="entry name" value="Homodimeric domain of signal transducing histidine kinase"/>
    <property type="match status" value="1"/>
</dbReference>
<evidence type="ECO:0000256" key="4">
    <source>
        <dbReference type="ARBA" id="ARBA00022679"/>
    </source>
</evidence>
<dbReference type="EC" id="2.7.13.3" evidence="2"/>
<dbReference type="GO" id="GO:0000155">
    <property type="term" value="F:phosphorelay sensor kinase activity"/>
    <property type="evidence" value="ECO:0007669"/>
    <property type="project" value="InterPro"/>
</dbReference>
<dbReference type="InterPro" id="IPR000014">
    <property type="entry name" value="PAS"/>
</dbReference>
<dbReference type="InterPro" id="IPR013655">
    <property type="entry name" value="PAS_fold_3"/>
</dbReference>
<dbReference type="Gene3D" id="1.10.287.130">
    <property type="match status" value="1"/>
</dbReference>
<dbReference type="PROSITE" id="PS50113">
    <property type="entry name" value="PAC"/>
    <property type="match status" value="1"/>
</dbReference>
<dbReference type="InterPro" id="IPR004358">
    <property type="entry name" value="Sig_transdc_His_kin-like_C"/>
</dbReference>
<dbReference type="OrthoDB" id="1931120at2"/>
<accession>A0A5E7QW40</accession>
<dbReference type="InterPro" id="IPR005467">
    <property type="entry name" value="His_kinase_dom"/>
</dbReference>
<feature type="domain" description="PAC" evidence="11">
    <location>
        <begin position="192"/>
        <end position="243"/>
    </location>
</feature>
<dbReference type="Proteomes" id="UP000326611">
    <property type="component" value="Unassembled WGS sequence"/>
</dbReference>
<sequence>MTPLTLKKSYLQVDTVALLVALSVACFVVLFKFATDLSVATTVLYVTLVLMSANVFSIRIVITVALACLFILTVIFIVDRDYLDTGAIGAYVRCIVSLSAITFLAVRSKRLSDTLRRNEAYLEGAQRLSQVGSVGFRVGRSELFWSAEAARIFEYPVHERPTMLKILERTHPDDRHLAESIFDQATNHVPRLEVEHRLLMPDGRIKHIHLIANPLETHHDGFEYLGAVMDVTAAKEAKNALFRSQSQLAHASRVTSLGELAASIAHEVNQPLAAIRTSGEAGLRWVDRSEPDLAEVRLSLDRMISASIRASEVIRRIRTLSRNCDPERRRESFNELVSDTLGLVQYELSRSHVKLRVELDVTATYVSADRVQLQQVILNLIINACQAMTEIDPRTRILKIRTWTHGDEAMLEIRDCGVGISAQVMESLFTPFFTTKADGLGMGLSICRSIIEFHKGRIWATGNENGGAVFSIALPVLDNQLASV</sequence>
<keyword evidence="8" id="KW-0902">Two-component regulatory system</keyword>
<protein>
    <recommendedName>
        <fullName evidence="2">histidine kinase</fullName>
        <ecNumber evidence="2">2.7.13.3</ecNumber>
    </recommendedName>
</protein>
<proteinExistence type="predicted"/>
<evidence type="ECO:0000256" key="7">
    <source>
        <dbReference type="ARBA" id="ARBA00022840"/>
    </source>
</evidence>
<dbReference type="GO" id="GO:0005524">
    <property type="term" value="F:ATP binding"/>
    <property type="evidence" value="ECO:0007669"/>
    <property type="project" value="UniProtKB-KW"/>
</dbReference>
<keyword evidence="3" id="KW-0597">Phosphoprotein</keyword>
<dbReference type="RefSeq" id="WP_150768553.1">
    <property type="nucleotide sequence ID" value="NZ_CABVIY010000001.1"/>
</dbReference>
<keyword evidence="6 12" id="KW-0418">Kinase</keyword>
<evidence type="ECO:0000313" key="13">
    <source>
        <dbReference type="Proteomes" id="UP000326611"/>
    </source>
</evidence>
<feature type="transmembrane region" description="Helical" evidence="9">
    <location>
        <begin position="90"/>
        <end position="107"/>
    </location>
</feature>
<organism evidence="12 13">
    <name type="scientific">Pseudomonas fluorescens</name>
    <dbReference type="NCBI Taxonomy" id="294"/>
    <lineage>
        <taxon>Bacteria</taxon>
        <taxon>Pseudomonadati</taxon>
        <taxon>Pseudomonadota</taxon>
        <taxon>Gammaproteobacteria</taxon>
        <taxon>Pseudomonadales</taxon>
        <taxon>Pseudomonadaceae</taxon>
        <taxon>Pseudomonas</taxon>
    </lineage>
</organism>
<dbReference type="PANTHER" id="PTHR43065:SF10">
    <property type="entry name" value="PEROXIDE STRESS-ACTIVATED HISTIDINE KINASE MAK3"/>
    <property type="match status" value="1"/>
</dbReference>
<dbReference type="InterPro" id="IPR000700">
    <property type="entry name" value="PAS-assoc_C"/>
</dbReference>
<comment type="catalytic activity">
    <reaction evidence="1">
        <text>ATP + protein L-histidine = ADP + protein N-phospho-L-histidine.</text>
        <dbReference type="EC" id="2.7.13.3"/>
    </reaction>
</comment>
<dbReference type="InterPro" id="IPR003594">
    <property type="entry name" value="HATPase_dom"/>
</dbReference>
<keyword evidence="5" id="KW-0547">Nucleotide-binding</keyword>
<dbReference type="PRINTS" id="PR00344">
    <property type="entry name" value="BCTRLSENSOR"/>
</dbReference>
<dbReference type="InterPro" id="IPR036890">
    <property type="entry name" value="HATPase_C_sf"/>
</dbReference>
<dbReference type="SMART" id="SM00388">
    <property type="entry name" value="HisKA"/>
    <property type="match status" value="1"/>
</dbReference>
<name>A0A5E7QW40_PSEFL</name>
<dbReference type="AlphaFoldDB" id="A0A5E7QW40"/>
<evidence type="ECO:0000256" key="8">
    <source>
        <dbReference type="ARBA" id="ARBA00023012"/>
    </source>
</evidence>